<dbReference type="EMBL" id="CP019650">
    <property type="protein sequence ID" value="AQQ66357.1"/>
    <property type="molecule type" value="Genomic_DNA"/>
</dbReference>
<dbReference type="KEGG" id="maga:Mag101_00855"/>
<dbReference type="Proteomes" id="UP000188219">
    <property type="component" value="Chromosome"/>
</dbReference>
<dbReference type="AlphaFoldDB" id="A0A1Q2M261"/>
<organism evidence="2 3">
    <name type="scientific">Microbulbifer agarilyticus</name>
    <dbReference type="NCBI Taxonomy" id="260552"/>
    <lineage>
        <taxon>Bacteria</taxon>
        <taxon>Pseudomonadati</taxon>
        <taxon>Pseudomonadota</taxon>
        <taxon>Gammaproteobacteria</taxon>
        <taxon>Cellvibrionales</taxon>
        <taxon>Microbulbiferaceae</taxon>
        <taxon>Microbulbifer</taxon>
    </lineage>
</organism>
<dbReference type="STRING" id="260552.Mag101_00855"/>
<feature type="transmembrane region" description="Helical" evidence="1">
    <location>
        <begin position="34"/>
        <end position="53"/>
    </location>
</feature>
<keyword evidence="1" id="KW-1133">Transmembrane helix</keyword>
<keyword evidence="1" id="KW-0812">Transmembrane</keyword>
<accession>A0A1Q2M261</accession>
<proteinExistence type="predicted"/>
<protein>
    <submittedName>
        <fullName evidence="2">Uncharacterized protein</fullName>
    </submittedName>
</protein>
<dbReference type="RefSeq" id="WP_077399459.1">
    <property type="nucleotide sequence ID" value="NZ_CP019650.1"/>
</dbReference>
<sequence length="77" mass="7760">MQKQQRMFGLFCGATVLGLGAVLATVGIIGWALAAVGVGLCLLNVASLIVPAVKRARAVPARLPYLASSAPAGEGAR</sequence>
<evidence type="ECO:0000313" key="3">
    <source>
        <dbReference type="Proteomes" id="UP000188219"/>
    </source>
</evidence>
<keyword evidence="3" id="KW-1185">Reference proteome</keyword>
<evidence type="ECO:0000313" key="2">
    <source>
        <dbReference type="EMBL" id="AQQ66357.1"/>
    </source>
</evidence>
<gene>
    <name evidence="2" type="ORF">Mag101_00855</name>
</gene>
<reference evidence="2" key="1">
    <citation type="submission" date="2017-02" db="EMBL/GenBank/DDBJ databases">
        <title>Genome of Microbulbifer agarilyticus GP101.</title>
        <authorList>
            <person name="Jung J."/>
            <person name="Bae S.S."/>
            <person name="Baek K."/>
        </authorList>
    </citation>
    <scope>NUCLEOTIDE SEQUENCE [LARGE SCALE GENOMIC DNA]</scope>
    <source>
        <strain evidence="2">GP101</strain>
    </source>
</reference>
<name>A0A1Q2M261_9GAMM</name>
<evidence type="ECO:0000256" key="1">
    <source>
        <dbReference type="SAM" id="Phobius"/>
    </source>
</evidence>
<keyword evidence="1" id="KW-0472">Membrane</keyword>